<feature type="active site" description="Proton acceptor" evidence="8">
    <location>
        <position position="249"/>
    </location>
</feature>
<comment type="similarity">
    <text evidence="1 8">Belongs to the SELO family.</text>
</comment>
<feature type="binding site" evidence="8">
    <location>
        <position position="250"/>
    </location>
    <ligand>
        <name>Mg(2+)</name>
        <dbReference type="ChEBI" id="CHEBI:18420"/>
    </ligand>
</feature>
<dbReference type="HAMAP" id="MF_00692">
    <property type="entry name" value="SelO"/>
    <property type="match status" value="1"/>
</dbReference>
<feature type="binding site" evidence="8">
    <location>
        <position position="90"/>
    </location>
    <ligand>
        <name>ATP</name>
        <dbReference type="ChEBI" id="CHEBI:30616"/>
    </ligand>
</feature>
<keyword evidence="5 8" id="KW-0547">Nucleotide-binding</keyword>
<keyword evidence="3 8" id="KW-0548">Nucleotidyltransferase</keyword>
<feature type="binding site" evidence="8">
    <location>
        <position position="122"/>
    </location>
    <ligand>
        <name>ATP</name>
        <dbReference type="ChEBI" id="CHEBI:30616"/>
    </ligand>
</feature>
<feature type="binding site" evidence="8">
    <location>
        <position position="173"/>
    </location>
    <ligand>
        <name>ATP</name>
        <dbReference type="ChEBI" id="CHEBI:30616"/>
    </ligand>
</feature>
<dbReference type="GO" id="GO:0070733">
    <property type="term" value="F:AMPylase activity"/>
    <property type="evidence" value="ECO:0007669"/>
    <property type="project" value="UniProtKB-EC"/>
</dbReference>
<dbReference type="PANTHER" id="PTHR32057">
    <property type="entry name" value="PROTEIN ADENYLYLTRANSFERASE SELO, MITOCHONDRIAL"/>
    <property type="match status" value="1"/>
</dbReference>
<proteinExistence type="inferred from homology"/>
<dbReference type="GO" id="GO:0000287">
    <property type="term" value="F:magnesium ion binding"/>
    <property type="evidence" value="ECO:0007669"/>
    <property type="project" value="UniProtKB-UniRule"/>
</dbReference>
<comment type="caution">
    <text evidence="9">The sequence shown here is derived from an EMBL/GenBank/DDBJ whole genome shotgun (WGS) entry which is preliminary data.</text>
</comment>
<dbReference type="RefSeq" id="WP_120810479.1">
    <property type="nucleotide sequence ID" value="NZ_RBID01000014.1"/>
</dbReference>
<dbReference type="EC" id="2.7.7.-" evidence="8"/>
<evidence type="ECO:0000313" key="10">
    <source>
        <dbReference type="Proteomes" id="UP000279384"/>
    </source>
</evidence>
<feature type="binding site" evidence="8">
    <location>
        <position position="123"/>
    </location>
    <ligand>
        <name>ATP</name>
        <dbReference type="ChEBI" id="CHEBI:30616"/>
    </ligand>
</feature>
<dbReference type="AlphaFoldDB" id="A0A495BF39"/>
<comment type="catalytic activity">
    <reaction evidence="8">
        <text>L-histidyl-[protein] + UTP = N(tele)-(5'-uridylyl)-L-histidyl-[protein] + diphosphate</text>
        <dbReference type="Rhea" id="RHEA:83891"/>
        <dbReference type="Rhea" id="RHEA-COMP:9745"/>
        <dbReference type="Rhea" id="RHEA-COMP:20239"/>
        <dbReference type="ChEBI" id="CHEBI:29979"/>
        <dbReference type="ChEBI" id="CHEBI:33019"/>
        <dbReference type="ChEBI" id="CHEBI:46398"/>
        <dbReference type="ChEBI" id="CHEBI:233474"/>
    </reaction>
</comment>
<dbReference type="Proteomes" id="UP000279384">
    <property type="component" value="Unassembled WGS sequence"/>
</dbReference>
<sequence>MPLIAFDNSYARDLPQHAVPWQPAIPPQPQLLYWNAALAQELGLDSATVAPETLAAQFSGAVLPDGAQPIAQAYAGHQFGGYSPTLGDGRALLLGEVIDRCGQRRDLAFKGSGRTPFSRRGDGKAAVGPMLRELIIGEAMQALAIPTTRALAVVATGETVSRERPLPGAVLTRVAASHLRVGTFEYFANGEDEDALQQLADYAIRRHDPALLGAANPYLAFLDAVCRRQARLIAQWMHAGFIHGVMNTDNMTISGETIDYGPCAFMDAYDPATVFSSIDERGRYAYGNQPAIAQWNLARLAETLLPLLDAESQQQAVAQATDVIHRFVDHYREQWLAQARRKLGLYTAEDDDQQLADDWLALLQAQKADFTLCWRYLADAVDGDGSRLAAQFADPAALQPWLARWQQRLAAEPQAAAVRASAMRALNPLYIARNHLVEEALAAASEHGDMSLTLRLLDVLADPFTERDGRERYALPAAPELAAGYRTFCGT</sequence>
<dbReference type="PANTHER" id="PTHR32057:SF14">
    <property type="entry name" value="PROTEIN ADENYLYLTRANSFERASE SELO, MITOCHONDRIAL"/>
    <property type="match status" value="1"/>
</dbReference>
<dbReference type="EMBL" id="RBID01000014">
    <property type="protein sequence ID" value="RKQ58814.1"/>
    <property type="molecule type" value="Genomic_DNA"/>
</dbReference>
<comment type="catalytic activity">
    <reaction evidence="8">
        <text>L-seryl-[protein] + UTP = O-(5'-uridylyl)-L-seryl-[protein] + diphosphate</text>
        <dbReference type="Rhea" id="RHEA:64604"/>
        <dbReference type="Rhea" id="RHEA-COMP:9863"/>
        <dbReference type="Rhea" id="RHEA-COMP:16635"/>
        <dbReference type="ChEBI" id="CHEBI:29999"/>
        <dbReference type="ChEBI" id="CHEBI:33019"/>
        <dbReference type="ChEBI" id="CHEBI:46398"/>
        <dbReference type="ChEBI" id="CHEBI:156051"/>
    </reaction>
</comment>
<feature type="binding site" evidence="8">
    <location>
        <position position="87"/>
    </location>
    <ligand>
        <name>ATP</name>
        <dbReference type="ChEBI" id="CHEBI:30616"/>
    </ligand>
</feature>
<name>A0A495BF39_VOGIN</name>
<evidence type="ECO:0000256" key="4">
    <source>
        <dbReference type="ARBA" id="ARBA00022723"/>
    </source>
</evidence>
<accession>A0A495BF39</accession>
<evidence type="ECO:0000256" key="7">
    <source>
        <dbReference type="ARBA" id="ARBA00022842"/>
    </source>
</evidence>
<protein>
    <recommendedName>
        <fullName evidence="8">Protein nucleotidyltransferase YdiU</fullName>
        <ecNumber evidence="8">2.7.7.-</ecNumber>
    </recommendedName>
    <alternativeName>
        <fullName evidence="8">Protein adenylyltransferase YdiU</fullName>
        <ecNumber evidence="8">2.7.7.108</ecNumber>
    </alternativeName>
    <alternativeName>
        <fullName evidence="8">Protein uridylyltransferase YdiU</fullName>
        <ecNumber evidence="8">2.7.7.-</ecNumber>
    </alternativeName>
</protein>
<reference evidence="9 10" key="1">
    <citation type="submission" date="2018-10" db="EMBL/GenBank/DDBJ databases">
        <title>Genomic Encyclopedia of Type Strains, Phase IV (KMG-IV): sequencing the most valuable type-strain genomes for metagenomic binning, comparative biology and taxonomic classification.</title>
        <authorList>
            <person name="Goeker M."/>
        </authorList>
    </citation>
    <scope>NUCLEOTIDE SEQUENCE [LARGE SCALE GENOMIC DNA]</scope>
    <source>
        <strain evidence="9 10">DSM 3303</strain>
    </source>
</reference>
<evidence type="ECO:0000256" key="5">
    <source>
        <dbReference type="ARBA" id="ARBA00022741"/>
    </source>
</evidence>
<comment type="function">
    <text evidence="8">Nucleotidyltransferase involved in the post-translational modification of proteins. It can catalyze the addition of adenosine monophosphate (AMP) or uridine monophosphate (UMP) to a protein, resulting in modifications known as AMPylation and UMPylation.</text>
</comment>
<evidence type="ECO:0000256" key="8">
    <source>
        <dbReference type="HAMAP-Rule" id="MF_00692"/>
    </source>
</evidence>
<comment type="cofactor">
    <cofactor evidence="8">
        <name>Mg(2+)</name>
        <dbReference type="ChEBI" id="CHEBI:18420"/>
    </cofactor>
    <cofactor evidence="8">
        <name>Mn(2+)</name>
        <dbReference type="ChEBI" id="CHEBI:29035"/>
    </cofactor>
</comment>
<feature type="binding site" evidence="8">
    <location>
        <position position="259"/>
    </location>
    <ligand>
        <name>ATP</name>
        <dbReference type="ChEBI" id="CHEBI:30616"/>
    </ligand>
</feature>
<comment type="catalytic activity">
    <reaction evidence="8">
        <text>L-tyrosyl-[protein] + UTP = O-(5'-uridylyl)-L-tyrosyl-[protein] + diphosphate</text>
        <dbReference type="Rhea" id="RHEA:83887"/>
        <dbReference type="Rhea" id="RHEA-COMP:10136"/>
        <dbReference type="Rhea" id="RHEA-COMP:20238"/>
        <dbReference type="ChEBI" id="CHEBI:33019"/>
        <dbReference type="ChEBI" id="CHEBI:46398"/>
        <dbReference type="ChEBI" id="CHEBI:46858"/>
        <dbReference type="ChEBI" id="CHEBI:90602"/>
    </reaction>
</comment>
<dbReference type="Pfam" id="PF02696">
    <property type="entry name" value="SelO"/>
    <property type="match status" value="1"/>
</dbReference>
<organism evidence="9 10">
    <name type="scientific">Vogesella indigofera</name>
    <name type="common">Pseudomonas indigofera</name>
    <dbReference type="NCBI Taxonomy" id="45465"/>
    <lineage>
        <taxon>Bacteria</taxon>
        <taxon>Pseudomonadati</taxon>
        <taxon>Pseudomonadota</taxon>
        <taxon>Betaproteobacteria</taxon>
        <taxon>Neisseriales</taxon>
        <taxon>Chromobacteriaceae</taxon>
        <taxon>Vogesella</taxon>
    </lineage>
</organism>
<feature type="binding site" evidence="8">
    <location>
        <position position="259"/>
    </location>
    <ligand>
        <name>Mg(2+)</name>
        <dbReference type="ChEBI" id="CHEBI:18420"/>
    </ligand>
</feature>
<feature type="binding site" evidence="8">
    <location>
        <position position="89"/>
    </location>
    <ligand>
        <name>ATP</name>
        <dbReference type="ChEBI" id="CHEBI:30616"/>
    </ligand>
</feature>
<dbReference type="GO" id="GO:0030145">
    <property type="term" value="F:manganese ion binding"/>
    <property type="evidence" value="ECO:0007669"/>
    <property type="project" value="UniProtKB-UniRule"/>
</dbReference>
<evidence type="ECO:0000256" key="6">
    <source>
        <dbReference type="ARBA" id="ARBA00022840"/>
    </source>
</evidence>
<feature type="binding site" evidence="8">
    <location>
        <position position="180"/>
    </location>
    <ligand>
        <name>ATP</name>
        <dbReference type="ChEBI" id="CHEBI:30616"/>
    </ligand>
</feature>
<keyword evidence="7 8" id="KW-0460">Magnesium</keyword>
<dbReference type="NCBIfam" id="NF000658">
    <property type="entry name" value="PRK00029.1"/>
    <property type="match status" value="1"/>
</dbReference>
<keyword evidence="2 8" id="KW-0808">Transferase</keyword>
<comment type="catalytic activity">
    <reaction evidence="8">
        <text>L-threonyl-[protein] + ATP = 3-O-(5'-adenylyl)-L-threonyl-[protein] + diphosphate</text>
        <dbReference type="Rhea" id="RHEA:54292"/>
        <dbReference type="Rhea" id="RHEA-COMP:11060"/>
        <dbReference type="Rhea" id="RHEA-COMP:13847"/>
        <dbReference type="ChEBI" id="CHEBI:30013"/>
        <dbReference type="ChEBI" id="CHEBI:30616"/>
        <dbReference type="ChEBI" id="CHEBI:33019"/>
        <dbReference type="ChEBI" id="CHEBI:138113"/>
        <dbReference type="EC" id="2.7.7.108"/>
    </reaction>
</comment>
<comment type="catalytic activity">
    <reaction evidence="8">
        <text>L-tyrosyl-[protein] + ATP = O-(5'-adenylyl)-L-tyrosyl-[protein] + diphosphate</text>
        <dbReference type="Rhea" id="RHEA:54288"/>
        <dbReference type="Rhea" id="RHEA-COMP:10136"/>
        <dbReference type="Rhea" id="RHEA-COMP:13846"/>
        <dbReference type="ChEBI" id="CHEBI:30616"/>
        <dbReference type="ChEBI" id="CHEBI:33019"/>
        <dbReference type="ChEBI" id="CHEBI:46858"/>
        <dbReference type="ChEBI" id="CHEBI:83624"/>
        <dbReference type="EC" id="2.7.7.108"/>
    </reaction>
</comment>
<keyword evidence="8" id="KW-0464">Manganese</keyword>
<evidence type="ECO:0000256" key="3">
    <source>
        <dbReference type="ARBA" id="ARBA00022695"/>
    </source>
</evidence>
<dbReference type="InterPro" id="IPR003846">
    <property type="entry name" value="SelO"/>
</dbReference>
<comment type="catalytic activity">
    <reaction evidence="8">
        <text>L-seryl-[protein] + ATP = 3-O-(5'-adenylyl)-L-seryl-[protein] + diphosphate</text>
        <dbReference type="Rhea" id="RHEA:58120"/>
        <dbReference type="Rhea" id="RHEA-COMP:9863"/>
        <dbReference type="Rhea" id="RHEA-COMP:15073"/>
        <dbReference type="ChEBI" id="CHEBI:29999"/>
        <dbReference type="ChEBI" id="CHEBI:30616"/>
        <dbReference type="ChEBI" id="CHEBI:33019"/>
        <dbReference type="ChEBI" id="CHEBI:142516"/>
        <dbReference type="EC" id="2.7.7.108"/>
    </reaction>
</comment>
<keyword evidence="6 8" id="KW-0067">ATP-binding</keyword>
<feature type="binding site" evidence="8">
    <location>
        <position position="110"/>
    </location>
    <ligand>
        <name>ATP</name>
        <dbReference type="ChEBI" id="CHEBI:30616"/>
    </ligand>
</feature>
<evidence type="ECO:0000256" key="2">
    <source>
        <dbReference type="ARBA" id="ARBA00022679"/>
    </source>
</evidence>
<evidence type="ECO:0000256" key="1">
    <source>
        <dbReference type="ARBA" id="ARBA00009747"/>
    </source>
</evidence>
<gene>
    <name evidence="8" type="primary">ydiU</name>
    <name evidence="8" type="synonym">selO</name>
    <name evidence="9" type="ORF">C8E02_1789</name>
</gene>
<dbReference type="EC" id="2.7.7.108" evidence="8"/>
<keyword evidence="4 8" id="KW-0479">Metal-binding</keyword>
<dbReference type="GO" id="GO:0005524">
    <property type="term" value="F:ATP binding"/>
    <property type="evidence" value="ECO:0007669"/>
    <property type="project" value="UniProtKB-UniRule"/>
</dbReference>
<evidence type="ECO:0000313" key="9">
    <source>
        <dbReference type="EMBL" id="RKQ58814.1"/>
    </source>
</evidence>